<dbReference type="SUPFAM" id="SSF54427">
    <property type="entry name" value="NTF2-like"/>
    <property type="match status" value="1"/>
</dbReference>
<dbReference type="InterPro" id="IPR032710">
    <property type="entry name" value="NTF2-like_dom_sf"/>
</dbReference>
<evidence type="ECO:0000259" key="1">
    <source>
        <dbReference type="Pfam" id="PF12680"/>
    </source>
</evidence>
<name>A0ABW0PR47_9HYPH</name>
<dbReference type="Proteomes" id="UP001596150">
    <property type="component" value="Unassembled WGS sequence"/>
</dbReference>
<feature type="domain" description="SnoaL-like" evidence="1">
    <location>
        <begin position="8"/>
        <end position="89"/>
    </location>
</feature>
<dbReference type="Gene3D" id="3.10.450.50">
    <property type="match status" value="1"/>
</dbReference>
<protein>
    <submittedName>
        <fullName evidence="2">Nuclear transport factor 2 family protein</fullName>
    </submittedName>
</protein>
<dbReference type="Pfam" id="PF12680">
    <property type="entry name" value="SnoaL_2"/>
    <property type="match status" value="1"/>
</dbReference>
<evidence type="ECO:0000313" key="2">
    <source>
        <dbReference type="EMBL" id="MFC5514508.1"/>
    </source>
</evidence>
<dbReference type="EMBL" id="JBHSML010000002">
    <property type="protein sequence ID" value="MFC5514508.1"/>
    <property type="molecule type" value="Genomic_DNA"/>
</dbReference>
<evidence type="ECO:0000313" key="3">
    <source>
        <dbReference type="Proteomes" id="UP001596150"/>
    </source>
</evidence>
<accession>A0ABW0PR47</accession>
<dbReference type="RefSeq" id="WP_266342542.1">
    <property type="nucleotide sequence ID" value="NZ_JAPKNH010000002.1"/>
</dbReference>
<gene>
    <name evidence="2" type="ORF">ACFPP9_01905</name>
</gene>
<sequence>MKLLPEIAAYFDAHLNADKGSLDVIFTPDAIVRDEGAEYVGLAEILAWRLATSTKYADLASEPVAQSVDGDRIVVKSKVNGDFPTSPVMLDYTFTLVRGRIATLEIH</sequence>
<comment type="caution">
    <text evidence="2">The sequence shown here is derived from an EMBL/GenBank/DDBJ whole genome shotgun (WGS) entry which is preliminary data.</text>
</comment>
<reference evidence="3" key="1">
    <citation type="journal article" date="2019" name="Int. J. Syst. Evol. Microbiol.">
        <title>The Global Catalogue of Microorganisms (GCM) 10K type strain sequencing project: providing services to taxonomists for standard genome sequencing and annotation.</title>
        <authorList>
            <consortium name="The Broad Institute Genomics Platform"/>
            <consortium name="The Broad Institute Genome Sequencing Center for Infectious Disease"/>
            <person name="Wu L."/>
            <person name="Ma J."/>
        </authorList>
    </citation>
    <scope>NUCLEOTIDE SEQUENCE [LARGE SCALE GENOMIC DNA]</scope>
    <source>
        <strain evidence="3">KACC 12633</strain>
    </source>
</reference>
<keyword evidence="3" id="KW-1185">Reference proteome</keyword>
<proteinExistence type="predicted"/>
<organism evidence="2 3">
    <name type="scientific">Kaistia terrae</name>
    <dbReference type="NCBI Taxonomy" id="537017"/>
    <lineage>
        <taxon>Bacteria</taxon>
        <taxon>Pseudomonadati</taxon>
        <taxon>Pseudomonadota</taxon>
        <taxon>Alphaproteobacteria</taxon>
        <taxon>Hyphomicrobiales</taxon>
        <taxon>Kaistiaceae</taxon>
        <taxon>Kaistia</taxon>
    </lineage>
</organism>
<dbReference type="InterPro" id="IPR037401">
    <property type="entry name" value="SnoaL-like"/>
</dbReference>